<dbReference type="AlphaFoldDB" id="A0A7J6V1U2"/>
<dbReference type="Proteomes" id="UP000554482">
    <property type="component" value="Unassembled WGS sequence"/>
</dbReference>
<protein>
    <submittedName>
        <fullName evidence="1">Uncharacterized protein</fullName>
    </submittedName>
</protein>
<sequence length="71" mass="8098">MSKLKKGSVNDHWCVDDMEAHGTYIPDKHVNFPRPSSLTTDLYGLKTNRNLGRPVHFLVTKRTKACGWIKS</sequence>
<accession>A0A7J6V1U2</accession>
<dbReference type="EMBL" id="JABWDY010039380">
    <property type="protein sequence ID" value="KAF5178954.1"/>
    <property type="molecule type" value="Genomic_DNA"/>
</dbReference>
<evidence type="ECO:0000313" key="2">
    <source>
        <dbReference type="Proteomes" id="UP000554482"/>
    </source>
</evidence>
<evidence type="ECO:0000313" key="1">
    <source>
        <dbReference type="EMBL" id="KAF5178954.1"/>
    </source>
</evidence>
<proteinExistence type="predicted"/>
<name>A0A7J6V1U2_THATH</name>
<gene>
    <name evidence="1" type="ORF">FRX31_031461</name>
</gene>
<organism evidence="1 2">
    <name type="scientific">Thalictrum thalictroides</name>
    <name type="common">Rue-anemone</name>
    <name type="synonym">Anemone thalictroides</name>
    <dbReference type="NCBI Taxonomy" id="46969"/>
    <lineage>
        <taxon>Eukaryota</taxon>
        <taxon>Viridiplantae</taxon>
        <taxon>Streptophyta</taxon>
        <taxon>Embryophyta</taxon>
        <taxon>Tracheophyta</taxon>
        <taxon>Spermatophyta</taxon>
        <taxon>Magnoliopsida</taxon>
        <taxon>Ranunculales</taxon>
        <taxon>Ranunculaceae</taxon>
        <taxon>Thalictroideae</taxon>
        <taxon>Thalictrum</taxon>
    </lineage>
</organism>
<keyword evidence="2" id="KW-1185">Reference proteome</keyword>
<reference evidence="1 2" key="1">
    <citation type="submission" date="2020-06" db="EMBL/GenBank/DDBJ databases">
        <title>Transcriptomic and genomic resources for Thalictrum thalictroides and T. hernandezii: Facilitating candidate gene discovery in an emerging model plant lineage.</title>
        <authorList>
            <person name="Arias T."/>
            <person name="Riano-Pachon D.M."/>
            <person name="Di Stilio V.S."/>
        </authorList>
    </citation>
    <scope>NUCLEOTIDE SEQUENCE [LARGE SCALE GENOMIC DNA]</scope>
    <source>
        <strain evidence="2">cv. WT478/WT964</strain>
        <tissue evidence="1">Leaves</tissue>
    </source>
</reference>
<comment type="caution">
    <text evidence="1">The sequence shown here is derived from an EMBL/GenBank/DDBJ whole genome shotgun (WGS) entry which is preliminary data.</text>
</comment>